<dbReference type="InterPro" id="IPR021109">
    <property type="entry name" value="Peptidase_aspartic_dom_sf"/>
</dbReference>
<dbReference type="Gene3D" id="2.40.70.10">
    <property type="entry name" value="Acid Proteases"/>
    <property type="match status" value="1"/>
</dbReference>
<accession>A0A8S3SG30</accession>
<dbReference type="Proteomes" id="UP000683360">
    <property type="component" value="Unassembled WGS sequence"/>
</dbReference>
<dbReference type="GO" id="GO:0004190">
    <property type="term" value="F:aspartic-type endopeptidase activity"/>
    <property type="evidence" value="ECO:0007669"/>
    <property type="project" value="InterPro"/>
</dbReference>
<feature type="compositionally biased region" description="Polar residues" evidence="1">
    <location>
        <begin position="556"/>
        <end position="578"/>
    </location>
</feature>
<dbReference type="SUPFAM" id="SSF50630">
    <property type="entry name" value="Acid proteases"/>
    <property type="match status" value="1"/>
</dbReference>
<evidence type="ECO:0000256" key="1">
    <source>
        <dbReference type="SAM" id="MobiDB-lite"/>
    </source>
</evidence>
<dbReference type="PANTHER" id="PTHR33198:SF20">
    <property type="entry name" value="RETROTRANSPOSON GAG DOMAIN-CONTAINING PROTEIN"/>
    <property type="match status" value="1"/>
</dbReference>
<dbReference type="Pfam" id="PF13650">
    <property type="entry name" value="Asp_protease_2"/>
    <property type="match status" value="1"/>
</dbReference>
<dbReference type="InterPro" id="IPR001969">
    <property type="entry name" value="Aspartic_peptidase_AS"/>
</dbReference>
<organism evidence="2 3">
    <name type="scientific">Mytilus edulis</name>
    <name type="common">Blue mussel</name>
    <dbReference type="NCBI Taxonomy" id="6550"/>
    <lineage>
        <taxon>Eukaryota</taxon>
        <taxon>Metazoa</taxon>
        <taxon>Spiralia</taxon>
        <taxon>Lophotrochozoa</taxon>
        <taxon>Mollusca</taxon>
        <taxon>Bivalvia</taxon>
        <taxon>Autobranchia</taxon>
        <taxon>Pteriomorphia</taxon>
        <taxon>Mytilida</taxon>
        <taxon>Mytiloidea</taxon>
        <taxon>Mytilidae</taxon>
        <taxon>Mytilinae</taxon>
        <taxon>Mytilus</taxon>
    </lineage>
</organism>
<dbReference type="OrthoDB" id="5982845at2759"/>
<comment type="caution">
    <text evidence="2">The sequence shown here is derived from an EMBL/GenBank/DDBJ whole genome shotgun (WGS) entry which is preliminary data.</text>
</comment>
<dbReference type="EMBL" id="CAJPWZ010001646">
    <property type="protein sequence ID" value="CAG2219936.1"/>
    <property type="molecule type" value="Genomic_DNA"/>
</dbReference>
<name>A0A8S3SG30_MYTED</name>
<feature type="compositionally biased region" description="Low complexity" evidence="1">
    <location>
        <begin position="193"/>
        <end position="209"/>
    </location>
</feature>
<keyword evidence="3" id="KW-1185">Reference proteome</keyword>
<gene>
    <name evidence="2" type="ORF">MEDL_33443</name>
</gene>
<evidence type="ECO:0000313" key="2">
    <source>
        <dbReference type="EMBL" id="CAG2219936.1"/>
    </source>
</evidence>
<evidence type="ECO:0000313" key="3">
    <source>
        <dbReference type="Proteomes" id="UP000683360"/>
    </source>
</evidence>
<sequence length="595" mass="68797">MAAFNLPAFPSFDIETDKSSAGPRWEKWVERLENLFIGLDIDDEDRKRALLLHYAGERVYDIYDAEKKQTLATYDATKKVLKDYFDPKKNIQMEIYKFRCYKQLDGQSLDEFVTELRKLSKNCKFANIDSEILTQVIQNCKSNRLRRRALREPDKTLDDILATGRALEMADSQALTMERETINKVQSTHRTAQRQPQKQNNQRNNTKPQYRNDYSKQHKQTCRNCGGQYPHTNECPAKGKKCNHCSKLNHFSKVCRQRHNPRQEKVREVQDNTNNNNYESSSDEEYAYHISMITPSQEHVSVVGSKTPRVNIRINDKHCNFLLDTGATVNLLDQKTYHKIGAPKMKKGNNPNLLPYGGSDPLKVMGHCQLSVETKRSENPADFMSRHPSDNPVKSREQSIAEQYVRFVMSEAVPRAMTLDEVKMASSKDKTIQKAIEFVRTGQWFKIKNITDLEIDIEELQALRSISGELVTYGDTILLRDNRNYVLRKTDRKENKLTPAYEPNPCSVMNKKGNMITATNGEKVVTRNSSKFKKVNRPPIHNDDEIEEQFENIIPSNIQDQPPSSGTEQQSTIPQQSERPVRQKHVPKYLEDYVR</sequence>
<reference evidence="2" key="1">
    <citation type="submission" date="2021-03" db="EMBL/GenBank/DDBJ databases">
        <authorList>
            <person name="Bekaert M."/>
        </authorList>
    </citation>
    <scope>NUCLEOTIDE SEQUENCE</scope>
</reference>
<dbReference type="GO" id="GO:0006508">
    <property type="term" value="P:proteolysis"/>
    <property type="evidence" value="ECO:0007669"/>
    <property type="project" value="InterPro"/>
</dbReference>
<feature type="region of interest" description="Disordered" evidence="1">
    <location>
        <begin position="556"/>
        <end position="595"/>
    </location>
</feature>
<feature type="region of interest" description="Disordered" evidence="1">
    <location>
        <begin position="184"/>
        <end position="215"/>
    </location>
</feature>
<protein>
    <submittedName>
        <fullName evidence="2">Uncharacterized protein</fullName>
    </submittedName>
</protein>
<proteinExistence type="predicted"/>
<dbReference type="PROSITE" id="PS00141">
    <property type="entry name" value="ASP_PROTEASE"/>
    <property type="match status" value="1"/>
</dbReference>
<dbReference type="AlphaFoldDB" id="A0A8S3SG30"/>
<dbReference type="PANTHER" id="PTHR33198">
    <property type="entry name" value="ANK_REP_REGION DOMAIN-CONTAINING PROTEIN-RELATED"/>
    <property type="match status" value="1"/>
</dbReference>
<feature type="region of interest" description="Disordered" evidence="1">
    <location>
        <begin position="376"/>
        <end position="396"/>
    </location>
</feature>